<proteinExistence type="predicted"/>
<protein>
    <submittedName>
        <fullName evidence="1">Uncharacterized protein</fullName>
    </submittedName>
</protein>
<accession>A0ABN7MAG1</accession>
<comment type="caution">
    <text evidence="1">The sequence shown here is derived from an EMBL/GenBank/DDBJ whole genome shotgun (WGS) entry which is preliminary data.</text>
</comment>
<organism evidence="1 2">
    <name type="scientific">Nitrospira defluvii</name>
    <dbReference type="NCBI Taxonomy" id="330214"/>
    <lineage>
        <taxon>Bacteria</taxon>
        <taxon>Pseudomonadati</taxon>
        <taxon>Nitrospirota</taxon>
        <taxon>Nitrospiria</taxon>
        <taxon>Nitrospirales</taxon>
        <taxon>Nitrospiraceae</taxon>
        <taxon>Nitrospira</taxon>
    </lineage>
</organism>
<evidence type="ECO:0000313" key="2">
    <source>
        <dbReference type="Proteomes" id="UP000675880"/>
    </source>
</evidence>
<name>A0ABN7MAG1_9BACT</name>
<evidence type="ECO:0000313" key="1">
    <source>
        <dbReference type="EMBL" id="CAE6794538.1"/>
    </source>
</evidence>
<dbReference type="Proteomes" id="UP000675880">
    <property type="component" value="Unassembled WGS sequence"/>
</dbReference>
<keyword evidence="2" id="KW-1185">Reference proteome</keyword>
<dbReference type="EMBL" id="CAJNBJ010000020">
    <property type="protein sequence ID" value="CAE6794538.1"/>
    <property type="molecule type" value="Genomic_DNA"/>
</dbReference>
<sequence length="21" mass="2687">MWHNHSSCFTMILYKHYYLVL</sequence>
<gene>
    <name evidence="1" type="ORF">NSPZN2_70026</name>
</gene>
<reference evidence="1 2" key="1">
    <citation type="submission" date="2021-02" db="EMBL/GenBank/DDBJ databases">
        <authorList>
            <person name="Han P."/>
        </authorList>
    </citation>
    <scope>NUCLEOTIDE SEQUENCE [LARGE SCALE GENOMIC DNA]</scope>
    <source>
        <strain evidence="1">Candidatus Nitrospira sp. ZN2</strain>
    </source>
</reference>